<evidence type="ECO:0000256" key="4">
    <source>
        <dbReference type="ARBA" id="ARBA00022842"/>
    </source>
</evidence>
<evidence type="ECO:0000256" key="6">
    <source>
        <dbReference type="ARBA" id="ARBA00023277"/>
    </source>
</evidence>
<dbReference type="GO" id="GO:0008801">
    <property type="term" value="F:beta-phosphoglucomutase activity"/>
    <property type="evidence" value="ECO:0007669"/>
    <property type="project" value="UniProtKB-EC"/>
</dbReference>
<comment type="caution">
    <text evidence="14">The sequence shown here is derived from an EMBL/GenBank/DDBJ whole genome shotgun (WGS) entry which is preliminary data.</text>
</comment>
<organism evidence="14 15">
    <name type="scientific">Phaeodactylibacter luteus</name>
    <dbReference type="NCBI Taxonomy" id="1564516"/>
    <lineage>
        <taxon>Bacteria</taxon>
        <taxon>Pseudomonadati</taxon>
        <taxon>Bacteroidota</taxon>
        <taxon>Saprospiria</taxon>
        <taxon>Saprospirales</taxon>
        <taxon>Haliscomenobacteraceae</taxon>
        <taxon>Phaeodactylibacter</taxon>
    </lineage>
</organism>
<dbReference type="SFLD" id="SFLDG01135">
    <property type="entry name" value="C1.5.6:_HAD__Beta-PGM__Phospha"/>
    <property type="match status" value="1"/>
</dbReference>
<accession>A0A5C6RJT1</accession>
<comment type="similarity">
    <text evidence="1">Belongs to the HAD-like hydrolase superfamily. CbbY/CbbZ/Gph/YieH family.</text>
</comment>
<dbReference type="InterPro" id="IPR051600">
    <property type="entry name" value="Beta-PGM-like"/>
</dbReference>
<comment type="catalytic activity">
    <reaction evidence="7">
        <text>beta-D-glucose 1-phosphate = beta-D-glucose 6-phosphate</text>
        <dbReference type="Rhea" id="RHEA:20113"/>
        <dbReference type="ChEBI" id="CHEBI:57684"/>
        <dbReference type="ChEBI" id="CHEBI:58247"/>
        <dbReference type="EC" id="5.4.2.6"/>
    </reaction>
</comment>
<dbReference type="GO" id="GO:0000287">
    <property type="term" value="F:magnesium ion binding"/>
    <property type="evidence" value="ECO:0007669"/>
    <property type="project" value="InterPro"/>
</dbReference>
<gene>
    <name evidence="14" type="primary">pgmB</name>
    <name evidence="14" type="ORF">FRY97_15255</name>
</gene>
<feature type="site" description="Important for catalytic activity and assists the phosphoryl transfer reaction to Asp8 by balancing charge and orienting the reacting groups" evidence="13">
    <location>
        <position position="144"/>
    </location>
</feature>
<keyword evidence="4 12" id="KW-0460">Magnesium</keyword>
<dbReference type="NCBIfam" id="TIGR02009">
    <property type="entry name" value="PGMB-YQAB-SF"/>
    <property type="match status" value="1"/>
</dbReference>
<dbReference type="GO" id="GO:0005975">
    <property type="term" value="P:carbohydrate metabolic process"/>
    <property type="evidence" value="ECO:0007669"/>
    <property type="project" value="InterPro"/>
</dbReference>
<dbReference type="PRINTS" id="PR00413">
    <property type="entry name" value="HADHALOGNASE"/>
</dbReference>
<name>A0A5C6RJT1_9BACT</name>
<dbReference type="AlphaFoldDB" id="A0A5C6RJT1"/>
<evidence type="ECO:0000256" key="11">
    <source>
        <dbReference type="PIRSR" id="PIRSR610972-2"/>
    </source>
</evidence>
<protein>
    <recommendedName>
        <fullName evidence="9">Beta-phosphoglucomutase</fullName>
        <ecNumber evidence="8">5.4.2.6</ecNumber>
    </recommendedName>
</protein>
<dbReference type="SFLD" id="SFLDG01129">
    <property type="entry name" value="C1.5:_HAD__Beta-PGM__Phosphata"/>
    <property type="match status" value="1"/>
</dbReference>
<dbReference type="PANTHER" id="PTHR46193">
    <property type="entry name" value="6-PHOSPHOGLUCONATE PHOSPHATASE"/>
    <property type="match status" value="1"/>
</dbReference>
<dbReference type="NCBIfam" id="TIGR01990">
    <property type="entry name" value="bPGM"/>
    <property type="match status" value="1"/>
</dbReference>
<evidence type="ECO:0000256" key="5">
    <source>
        <dbReference type="ARBA" id="ARBA00023235"/>
    </source>
</evidence>
<dbReference type="Gene3D" id="3.40.50.1000">
    <property type="entry name" value="HAD superfamily/HAD-like"/>
    <property type="match status" value="1"/>
</dbReference>
<evidence type="ECO:0000256" key="10">
    <source>
        <dbReference type="PIRSR" id="PIRSR610972-1"/>
    </source>
</evidence>
<dbReference type="Pfam" id="PF00702">
    <property type="entry name" value="Hydrolase"/>
    <property type="match status" value="1"/>
</dbReference>
<dbReference type="SUPFAM" id="SSF56784">
    <property type="entry name" value="HAD-like"/>
    <property type="match status" value="1"/>
</dbReference>
<feature type="binding site" evidence="11">
    <location>
        <position position="24"/>
    </location>
    <ligand>
        <name>substrate</name>
    </ligand>
</feature>
<evidence type="ECO:0000256" key="1">
    <source>
        <dbReference type="ARBA" id="ARBA00006171"/>
    </source>
</evidence>
<dbReference type="EC" id="5.4.2.6" evidence="8"/>
<feature type="binding site" evidence="11">
    <location>
        <begin position="113"/>
        <end position="117"/>
    </location>
    <ligand>
        <name>substrate</name>
    </ligand>
</feature>
<keyword evidence="5 14" id="KW-0413">Isomerase</keyword>
<dbReference type="InterPro" id="IPR010972">
    <property type="entry name" value="Beta-PGM"/>
</dbReference>
<dbReference type="InterPro" id="IPR010976">
    <property type="entry name" value="B-phosphoglucomutase_hydrolase"/>
</dbReference>
<dbReference type="EMBL" id="VOOR01000034">
    <property type="protein sequence ID" value="TXB62205.1"/>
    <property type="molecule type" value="Genomic_DNA"/>
</dbReference>
<evidence type="ECO:0000256" key="2">
    <source>
        <dbReference type="ARBA" id="ARBA00022553"/>
    </source>
</evidence>
<keyword evidence="2" id="KW-0597">Phosphoprotein</keyword>
<comment type="cofactor">
    <cofactor evidence="12">
        <name>Mg(2+)</name>
        <dbReference type="ChEBI" id="CHEBI:18420"/>
    </cofactor>
    <text evidence="12">Binds 2 magnesium ions per subunit.</text>
</comment>
<evidence type="ECO:0000256" key="3">
    <source>
        <dbReference type="ARBA" id="ARBA00022723"/>
    </source>
</evidence>
<dbReference type="CDD" id="cd02598">
    <property type="entry name" value="HAD_BPGM"/>
    <property type="match status" value="1"/>
</dbReference>
<feature type="binding site" evidence="12">
    <location>
        <position position="8"/>
    </location>
    <ligand>
        <name>Mg(2+)</name>
        <dbReference type="ChEBI" id="CHEBI:18420"/>
    </ligand>
</feature>
<feature type="site" description="Important for catalytic activity and assists the phosphoryl transfer reaction to Asp8 by balancing charge and orienting the reacting groups" evidence="13">
    <location>
        <position position="113"/>
    </location>
</feature>
<dbReference type="InterPro" id="IPR036412">
    <property type="entry name" value="HAD-like_sf"/>
</dbReference>
<dbReference type="Gene3D" id="1.10.150.240">
    <property type="entry name" value="Putative phosphatase, domain 2"/>
    <property type="match status" value="1"/>
</dbReference>
<feature type="binding site" evidence="11">
    <location>
        <position position="75"/>
    </location>
    <ligand>
        <name>substrate</name>
    </ligand>
</feature>
<feature type="binding site" evidence="11">
    <location>
        <position position="51"/>
    </location>
    <ligand>
        <name>substrate</name>
    </ligand>
</feature>
<dbReference type="Proteomes" id="UP000321580">
    <property type="component" value="Unassembled WGS sequence"/>
</dbReference>
<feature type="binding site" evidence="11">
    <location>
        <begin position="8"/>
        <end position="10"/>
    </location>
    <ligand>
        <name>substrate</name>
    </ligand>
</feature>
<dbReference type="InterPro" id="IPR023214">
    <property type="entry name" value="HAD_sf"/>
</dbReference>
<keyword evidence="6" id="KW-0119">Carbohydrate metabolism</keyword>
<evidence type="ECO:0000256" key="9">
    <source>
        <dbReference type="ARBA" id="ARBA00044991"/>
    </source>
</evidence>
<evidence type="ECO:0000256" key="13">
    <source>
        <dbReference type="PIRSR" id="PIRSR610972-4"/>
    </source>
</evidence>
<dbReference type="NCBIfam" id="TIGR01509">
    <property type="entry name" value="HAD-SF-IA-v3"/>
    <property type="match status" value="1"/>
</dbReference>
<dbReference type="InterPro" id="IPR023198">
    <property type="entry name" value="PGP-like_dom2"/>
</dbReference>
<feature type="binding site" evidence="12">
    <location>
        <position position="10"/>
    </location>
    <ligand>
        <name>Mg(2+)</name>
        <dbReference type="ChEBI" id="CHEBI:18420"/>
    </ligand>
</feature>
<dbReference type="PANTHER" id="PTHR46193:SF18">
    <property type="entry name" value="HEXITOL PHOSPHATASE B"/>
    <property type="match status" value="1"/>
</dbReference>
<proteinExistence type="inferred from homology"/>
<dbReference type="InterPro" id="IPR006439">
    <property type="entry name" value="HAD-SF_hydro_IA"/>
</dbReference>
<dbReference type="SFLD" id="SFLDS00003">
    <property type="entry name" value="Haloacid_Dehalogenase"/>
    <property type="match status" value="1"/>
</dbReference>
<evidence type="ECO:0000313" key="14">
    <source>
        <dbReference type="EMBL" id="TXB62205.1"/>
    </source>
</evidence>
<feature type="active site" description="Proton donor/acceptor" evidence="10">
    <location>
        <position position="10"/>
    </location>
</feature>
<feature type="binding site" evidence="12">
    <location>
        <position position="169"/>
    </location>
    <ligand>
        <name>Mg(2+)</name>
        <dbReference type="ChEBI" id="CHEBI:18420"/>
    </ligand>
</feature>
<feature type="active site" description="Nucleophile" evidence="10">
    <location>
        <position position="8"/>
    </location>
</feature>
<dbReference type="RefSeq" id="WP_147168422.1">
    <property type="nucleotide sequence ID" value="NZ_VOOR01000034.1"/>
</dbReference>
<keyword evidence="3 12" id="KW-0479">Metal-binding</keyword>
<feature type="binding site" evidence="12">
    <location>
        <position position="168"/>
    </location>
    <ligand>
        <name>Mg(2+)</name>
        <dbReference type="ChEBI" id="CHEBI:18420"/>
    </ligand>
</feature>
<keyword evidence="15" id="KW-1185">Reference proteome</keyword>
<sequence length="222" mass="23825">MIQAFIFDLDGVIVDTAKYHFIAWRRMANSLGFDFTEAQNEQLKGVSRKESLGLILEWGGVAKSEAEQEALATQKNEWYREYILQMDESEILEGVVPFLDAAEAAGLKLGLGSSSKNATAILQQIGLASRFGTIIDGNKHTRSKPDPEVFQLGASALGVAPSECVVFEDAEKGVDAAIAGGFTAVGVGGENLSHAHMVIPGFQSLTPQDVLVRLSSRAAQNL</sequence>
<feature type="binding site" evidence="11">
    <location>
        <position position="144"/>
    </location>
    <ligand>
        <name>substrate</name>
    </ligand>
</feature>
<evidence type="ECO:0000256" key="7">
    <source>
        <dbReference type="ARBA" id="ARBA00044926"/>
    </source>
</evidence>
<evidence type="ECO:0000313" key="15">
    <source>
        <dbReference type="Proteomes" id="UP000321580"/>
    </source>
</evidence>
<dbReference type="OrthoDB" id="9797743at2"/>
<evidence type="ECO:0000256" key="8">
    <source>
        <dbReference type="ARBA" id="ARBA00044968"/>
    </source>
</evidence>
<reference evidence="14 15" key="1">
    <citation type="submission" date="2019-08" db="EMBL/GenBank/DDBJ databases">
        <title>Genome of Phaeodactylibacter luteus.</title>
        <authorList>
            <person name="Bowman J.P."/>
        </authorList>
    </citation>
    <scope>NUCLEOTIDE SEQUENCE [LARGE SCALE GENOMIC DNA]</scope>
    <source>
        <strain evidence="14 15">KCTC 42180</strain>
    </source>
</reference>
<feature type="binding site" evidence="11">
    <location>
        <begin position="43"/>
        <end position="48"/>
    </location>
    <ligand>
        <name>substrate</name>
    </ligand>
</feature>
<evidence type="ECO:0000256" key="12">
    <source>
        <dbReference type="PIRSR" id="PIRSR610972-3"/>
    </source>
</evidence>